<dbReference type="SMART" id="SM00245">
    <property type="entry name" value="TSPc"/>
    <property type="match status" value="1"/>
</dbReference>
<dbReference type="Pfam" id="PF17820">
    <property type="entry name" value="PDZ_6"/>
    <property type="match status" value="1"/>
</dbReference>
<dbReference type="STRING" id="1798553.A3H70_04565"/>
<dbReference type="InterPro" id="IPR029045">
    <property type="entry name" value="ClpP/crotonase-like_dom_sf"/>
</dbReference>
<dbReference type="EMBL" id="MHKO01000020">
    <property type="protein sequence ID" value="OGY92489.1"/>
    <property type="molecule type" value="Genomic_DNA"/>
</dbReference>
<name>A0A1G2BVA7_9BACT</name>
<evidence type="ECO:0000256" key="3">
    <source>
        <dbReference type="ARBA" id="ARBA00022801"/>
    </source>
</evidence>
<dbReference type="InterPro" id="IPR055210">
    <property type="entry name" value="CtpA/B_N"/>
</dbReference>
<feature type="domain" description="PDZ" evidence="7">
    <location>
        <begin position="130"/>
        <end position="197"/>
    </location>
</feature>
<dbReference type="FunFam" id="2.30.42.10:FF:000063">
    <property type="entry name" value="Peptidase, S41 family"/>
    <property type="match status" value="1"/>
</dbReference>
<accession>A0A1G2BVA7</accession>
<dbReference type="InterPro" id="IPR041489">
    <property type="entry name" value="PDZ_6"/>
</dbReference>
<keyword evidence="2 5" id="KW-0645">Protease</keyword>
<dbReference type="SMART" id="SM00228">
    <property type="entry name" value="PDZ"/>
    <property type="match status" value="1"/>
</dbReference>
<organism evidence="8 9">
    <name type="scientific">Candidatus Komeilibacteria bacterium RIFCSPLOWO2_02_FULL_48_11</name>
    <dbReference type="NCBI Taxonomy" id="1798553"/>
    <lineage>
        <taxon>Bacteria</taxon>
        <taxon>Candidatus Komeiliibacteriota</taxon>
    </lineage>
</organism>
<dbReference type="Proteomes" id="UP000178109">
    <property type="component" value="Unassembled WGS sequence"/>
</dbReference>
<evidence type="ECO:0000256" key="4">
    <source>
        <dbReference type="ARBA" id="ARBA00022825"/>
    </source>
</evidence>
<dbReference type="PANTHER" id="PTHR32060:SF30">
    <property type="entry name" value="CARBOXY-TERMINAL PROCESSING PROTEASE CTPA"/>
    <property type="match status" value="1"/>
</dbReference>
<reference evidence="8 9" key="1">
    <citation type="journal article" date="2016" name="Nat. Commun.">
        <title>Thousands of microbial genomes shed light on interconnected biogeochemical processes in an aquifer system.</title>
        <authorList>
            <person name="Anantharaman K."/>
            <person name="Brown C.T."/>
            <person name="Hug L.A."/>
            <person name="Sharon I."/>
            <person name="Castelle C.J."/>
            <person name="Probst A.J."/>
            <person name="Thomas B.C."/>
            <person name="Singh A."/>
            <person name="Wilkins M.J."/>
            <person name="Karaoz U."/>
            <person name="Brodie E.L."/>
            <person name="Williams K.H."/>
            <person name="Hubbard S.S."/>
            <person name="Banfield J.F."/>
        </authorList>
    </citation>
    <scope>NUCLEOTIDE SEQUENCE [LARGE SCALE GENOMIC DNA]</scope>
</reference>
<evidence type="ECO:0000256" key="1">
    <source>
        <dbReference type="ARBA" id="ARBA00009179"/>
    </source>
</evidence>
<keyword evidence="6" id="KW-1133">Transmembrane helix</keyword>
<dbReference type="CDD" id="cd07560">
    <property type="entry name" value="Peptidase_S41_CPP"/>
    <property type="match status" value="1"/>
</dbReference>
<dbReference type="GO" id="GO:0008236">
    <property type="term" value="F:serine-type peptidase activity"/>
    <property type="evidence" value="ECO:0007669"/>
    <property type="project" value="UniProtKB-KW"/>
</dbReference>
<dbReference type="InterPro" id="IPR036034">
    <property type="entry name" value="PDZ_sf"/>
</dbReference>
<comment type="similarity">
    <text evidence="1 5">Belongs to the peptidase S41A family.</text>
</comment>
<dbReference type="CDD" id="cd06782">
    <property type="entry name" value="cpPDZ_CPP-like"/>
    <property type="match status" value="1"/>
</dbReference>
<protein>
    <recommendedName>
        <fullName evidence="7">PDZ domain-containing protein</fullName>
    </recommendedName>
</protein>
<dbReference type="Gene3D" id="3.90.226.10">
    <property type="entry name" value="2-enoyl-CoA Hydratase, Chain A, domain 1"/>
    <property type="match status" value="1"/>
</dbReference>
<dbReference type="Gene3D" id="3.30.750.44">
    <property type="match status" value="1"/>
</dbReference>
<dbReference type="InterPro" id="IPR004447">
    <property type="entry name" value="Peptidase_S41A"/>
</dbReference>
<dbReference type="InterPro" id="IPR005151">
    <property type="entry name" value="Tail-specific_protease"/>
</dbReference>
<evidence type="ECO:0000313" key="8">
    <source>
        <dbReference type="EMBL" id="OGY92489.1"/>
    </source>
</evidence>
<dbReference type="PROSITE" id="PS50106">
    <property type="entry name" value="PDZ"/>
    <property type="match status" value="1"/>
</dbReference>
<keyword evidence="6" id="KW-0812">Transmembrane</keyword>
<keyword evidence="6" id="KW-0472">Membrane</keyword>
<evidence type="ECO:0000256" key="5">
    <source>
        <dbReference type="RuleBase" id="RU004404"/>
    </source>
</evidence>
<feature type="transmembrane region" description="Helical" evidence="6">
    <location>
        <begin position="7"/>
        <end position="27"/>
    </location>
</feature>
<keyword evidence="3 5" id="KW-0378">Hydrolase</keyword>
<dbReference type="AlphaFoldDB" id="A0A1G2BVA7"/>
<evidence type="ECO:0000313" key="9">
    <source>
        <dbReference type="Proteomes" id="UP000178109"/>
    </source>
</evidence>
<dbReference type="InterPro" id="IPR001478">
    <property type="entry name" value="PDZ"/>
</dbReference>
<gene>
    <name evidence="8" type="ORF">A3H70_04565</name>
</gene>
<dbReference type="PANTHER" id="PTHR32060">
    <property type="entry name" value="TAIL-SPECIFIC PROTEASE"/>
    <property type="match status" value="1"/>
</dbReference>
<dbReference type="GO" id="GO:0007165">
    <property type="term" value="P:signal transduction"/>
    <property type="evidence" value="ECO:0007669"/>
    <property type="project" value="TreeGrafter"/>
</dbReference>
<comment type="caution">
    <text evidence="8">The sequence shown here is derived from an EMBL/GenBank/DDBJ whole genome shotgun (WGS) entry which is preliminary data.</text>
</comment>
<dbReference type="GO" id="GO:0006508">
    <property type="term" value="P:proteolysis"/>
    <property type="evidence" value="ECO:0007669"/>
    <property type="project" value="UniProtKB-KW"/>
</dbReference>
<dbReference type="Pfam" id="PF22694">
    <property type="entry name" value="CtpB_N-like"/>
    <property type="match status" value="1"/>
</dbReference>
<evidence type="ECO:0000259" key="7">
    <source>
        <dbReference type="PROSITE" id="PS50106"/>
    </source>
</evidence>
<evidence type="ECO:0000256" key="6">
    <source>
        <dbReference type="SAM" id="Phobius"/>
    </source>
</evidence>
<proteinExistence type="inferred from homology"/>
<evidence type="ECO:0000256" key="2">
    <source>
        <dbReference type="ARBA" id="ARBA00022670"/>
    </source>
</evidence>
<dbReference type="NCBIfam" id="TIGR00225">
    <property type="entry name" value="prc"/>
    <property type="match status" value="1"/>
</dbReference>
<dbReference type="GO" id="GO:0004175">
    <property type="term" value="F:endopeptidase activity"/>
    <property type="evidence" value="ECO:0007669"/>
    <property type="project" value="TreeGrafter"/>
</dbReference>
<dbReference type="Pfam" id="PF03572">
    <property type="entry name" value="Peptidase_S41"/>
    <property type="match status" value="1"/>
</dbReference>
<sequence length="412" mass="45534">MTFLKKYLSLYAVIIIVIAAFVGGFYVGKSRDDILVVDAKGEPIKSGEVKLDKSKVKSYLGRNVDFDLYLQVWQMLQERYVDQPVSATKLFYGSLEGLVAALDDPYSVFLTPQISQEFNEQLNGRFEGIGAEIGIKNKSLAIIAPLSDSPAEAAGLRSRDKILAIDKETTDGLSLDEAVSRIRGPKGTNVVLTIKRDEAAEPFEVTVTRDTIHVKSVSWKMEDGNIAYIELTNFNQDTTDLFKRIAREVVAANPQGLILDLRNNSGGFLQTAIDVASLWIDRKVVLNERSQVEGEKKYLSEGQPLFASIPTVVLVNGGTASSSEIVAGALQDYGLARLVGEKTFGKGSVQMLEDLSDGSSVKFTVAKWYTPHDRSIDHDGIMPDEEVKLTPEDYSNDKDPQLDRAMEYFKNK</sequence>
<keyword evidence="4 5" id="KW-0720">Serine protease</keyword>
<dbReference type="GO" id="GO:0030288">
    <property type="term" value="C:outer membrane-bounded periplasmic space"/>
    <property type="evidence" value="ECO:0007669"/>
    <property type="project" value="TreeGrafter"/>
</dbReference>
<dbReference type="SUPFAM" id="SSF52096">
    <property type="entry name" value="ClpP/crotonase"/>
    <property type="match status" value="1"/>
</dbReference>
<dbReference type="SUPFAM" id="SSF50156">
    <property type="entry name" value="PDZ domain-like"/>
    <property type="match status" value="1"/>
</dbReference>
<dbReference type="Gene3D" id="2.30.42.10">
    <property type="match status" value="1"/>
</dbReference>